<dbReference type="PANTHER" id="PTHR11712:SF336">
    <property type="entry name" value="3-OXOACYL-[ACYL-CARRIER-PROTEIN] SYNTHASE, MITOCHONDRIAL"/>
    <property type="match status" value="1"/>
</dbReference>
<dbReference type="InterPro" id="IPR014031">
    <property type="entry name" value="Ketoacyl_synth_C"/>
</dbReference>
<dbReference type="Proteomes" id="UP000585638">
    <property type="component" value="Unassembled WGS sequence"/>
</dbReference>
<keyword evidence="5" id="KW-0012">Acyltransferase</keyword>
<evidence type="ECO:0000256" key="2">
    <source>
        <dbReference type="ARBA" id="ARBA00022679"/>
    </source>
</evidence>
<protein>
    <submittedName>
        <fullName evidence="5">3-oxoacyl-[acyl-carrier-protein] synthase II</fullName>
        <ecNumber evidence="5">2.3.1.179</ecNumber>
    </submittedName>
</protein>
<keyword evidence="2 3" id="KW-0808">Transferase</keyword>
<evidence type="ECO:0000256" key="1">
    <source>
        <dbReference type="ARBA" id="ARBA00008467"/>
    </source>
</evidence>
<dbReference type="AlphaFoldDB" id="A0A7W9KCS8"/>
<dbReference type="InterPro" id="IPR020841">
    <property type="entry name" value="PKS_Beta-ketoAc_synthase_dom"/>
</dbReference>
<evidence type="ECO:0000259" key="4">
    <source>
        <dbReference type="PROSITE" id="PS52004"/>
    </source>
</evidence>
<proteinExistence type="inferred from homology"/>
<dbReference type="GO" id="GO:0005829">
    <property type="term" value="C:cytosol"/>
    <property type="evidence" value="ECO:0007669"/>
    <property type="project" value="TreeGrafter"/>
</dbReference>
<keyword evidence="6" id="KW-1185">Reference proteome</keyword>
<dbReference type="GO" id="GO:0006633">
    <property type="term" value="P:fatty acid biosynthetic process"/>
    <property type="evidence" value="ECO:0007669"/>
    <property type="project" value="TreeGrafter"/>
</dbReference>
<gene>
    <name evidence="5" type="ORF">BJ998_001323</name>
</gene>
<dbReference type="EMBL" id="JACHIR010000001">
    <property type="protein sequence ID" value="MBB5890127.1"/>
    <property type="molecule type" value="Genomic_DNA"/>
</dbReference>
<dbReference type="InterPro" id="IPR000794">
    <property type="entry name" value="Beta-ketoacyl_synthase"/>
</dbReference>
<dbReference type="InterPro" id="IPR016039">
    <property type="entry name" value="Thiolase-like"/>
</dbReference>
<dbReference type="Pfam" id="PF02801">
    <property type="entry name" value="Ketoacyl-synt_C"/>
    <property type="match status" value="1"/>
</dbReference>
<evidence type="ECO:0000313" key="6">
    <source>
        <dbReference type="Proteomes" id="UP000585638"/>
    </source>
</evidence>
<dbReference type="CDD" id="cd00834">
    <property type="entry name" value="KAS_I_II"/>
    <property type="match status" value="1"/>
</dbReference>
<dbReference type="PANTHER" id="PTHR11712">
    <property type="entry name" value="POLYKETIDE SYNTHASE-RELATED"/>
    <property type="match status" value="1"/>
</dbReference>
<evidence type="ECO:0000256" key="3">
    <source>
        <dbReference type="RuleBase" id="RU003694"/>
    </source>
</evidence>
<dbReference type="SMART" id="SM00825">
    <property type="entry name" value="PKS_KS"/>
    <property type="match status" value="1"/>
</dbReference>
<dbReference type="PROSITE" id="PS52004">
    <property type="entry name" value="KS3_2"/>
    <property type="match status" value="1"/>
</dbReference>
<comment type="caution">
    <text evidence="5">The sequence shown here is derived from an EMBL/GenBank/DDBJ whole genome shotgun (WGS) entry which is preliminary data.</text>
</comment>
<dbReference type="SUPFAM" id="SSF53901">
    <property type="entry name" value="Thiolase-like"/>
    <property type="match status" value="2"/>
</dbReference>
<organism evidence="5 6">
    <name type="scientific">Kutzneria kofuensis</name>
    <dbReference type="NCBI Taxonomy" id="103725"/>
    <lineage>
        <taxon>Bacteria</taxon>
        <taxon>Bacillati</taxon>
        <taxon>Actinomycetota</taxon>
        <taxon>Actinomycetes</taxon>
        <taxon>Pseudonocardiales</taxon>
        <taxon>Pseudonocardiaceae</taxon>
        <taxon>Kutzneria</taxon>
    </lineage>
</organism>
<sequence>MTGGVVVTGYGVFTAFGWGEKALRDGVFTGTQVFAPARRFDPTPFRTPMTAAAAGDPALVDVLGGCADDAVDMAGLAADTPAATLLGSAGDWKSVTRFSRGQDFDPGDGVPGVLAARLADRVGFRGPRLAFTNACVASATALIHGWRLIAAGRQDVALCAGAYLVEEENMAKFDSGRTLSRDGVVRPFSADRTGLLLGDGVAAIVLESAEHAARRGATVLARMTGFGVASDAFHIAKPHPEGRGIASAISQAFRRAGVSGVDYVNAHGTGTPANDGAETNGLRAAVGPDTPISSTKSTTGHMLEASGAVEFVVSLLTLLDGVLPPTAGYTTPDPACDLDYVTEGPRRAHVDRVLSLNAAFGGMNTAILLEAA</sequence>
<reference evidence="5 6" key="1">
    <citation type="submission" date="2020-08" db="EMBL/GenBank/DDBJ databases">
        <title>Sequencing the genomes of 1000 actinobacteria strains.</title>
        <authorList>
            <person name="Klenk H.-P."/>
        </authorList>
    </citation>
    <scope>NUCLEOTIDE SEQUENCE [LARGE SCALE GENOMIC DNA]</scope>
    <source>
        <strain evidence="5 6">DSM 43851</strain>
    </source>
</reference>
<dbReference type="Pfam" id="PF00109">
    <property type="entry name" value="ketoacyl-synt"/>
    <property type="match status" value="1"/>
</dbReference>
<dbReference type="GO" id="GO:0004315">
    <property type="term" value="F:3-oxoacyl-[acyl-carrier-protein] synthase activity"/>
    <property type="evidence" value="ECO:0007669"/>
    <property type="project" value="UniProtKB-EC"/>
</dbReference>
<dbReference type="InterPro" id="IPR014030">
    <property type="entry name" value="Ketoacyl_synth_N"/>
</dbReference>
<feature type="domain" description="Ketosynthase family 3 (KS3)" evidence="4">
    <location>
        <begin position="1"/>
        <end position="371"/>
    </location>
</feature>
<dbReference type="Gene3D" id="3.40.47.10">
    <property type="match status" value="1"/>
</dbReference>
<dbReference type="EC" id="2.3.1.179" evidence="5"/>
<name>A0A7W9KCS8_9PSEU</name>
<evidence type="ECO:0000313" key="5">
    <source>
        <dbReference type="EMBL" id="MBB5890127.1"/>
    </source>
</evidence>
<dbReference type="RefSeq" id="WP_184859407.1">
    <property type="nucleotide sequence ID" value="NZ_BAAAWY010000025.1"/>
</dbReference>
<accession>A0A7W9KCS8</accession>
<comment type="similarity">
    <text evidence="1 3">Belongs to the thiolase-like superfamily. Beta-ketoacyl-ACP synthases family.</text>
</comment>